<proteinExistence type="inferred from homology"/>
<dbReference type="InParanoid" id="A0A316YVW2"/>
<dbReference type="InterPro" id="IPR022842">
    <property type="entry name" value="RNAP_Rpo3/Rpb3/RPAC1"/>
</dbReference>
<dbReference type="InterPro" id="IPR036643">
    <property type="entry name" value="RNApol_insert_sf"/>
</dbReference>
<dbReference type="Gene3D" id="3.30.1360.10">
    <property type="entry name" value="RNA polymerase, RBP11-like subunit"/>
    <property type="match status" value="1"/>
</dbReference>
<dbReference type="STRING" id="215250.A0A316YVW2"/>
<dbReference type="PANTHER" id="PTHR11800">
    <property type="entry name" value="DNA-DIRECTED RNA POLYMERASE"/>
    <property type="match status" value="1"/>
</dbReference>
<evidence type="ECO:0000256" key="1">
    <source>
        <dbReference type="ARBA" id="ARBA00022478"/>
    </source>
</evidence>
<name>A0A316YVW2_9BASI</name>
<dbReference type="PROSITE" id="PS00446">
    <property type="entry name" value="RNA_POL_D_30KD"/>
    <property type="match status" value="1"/>
</dbReference>
<dbReference type="AlphaFoldDB" id="A0A316YVW2"/>
<dbReference type="CDD" id="cd07031">
    <property type="entry name" value="RNAP_II_RPB3"/>
    <property type="match status" value="1"/>
</dbReference>
<evidence type="ECO:0000256" key="2">
    <source>
        <dbReference type="ARBA" id="ARBA00023163"/>
    </source>
</evidence>
<dbReference type="InterPro" id="IPR036603">
    <property type="entry name" value="RBP11-like"/>
</dbReference>
<dbReference type="SMART" id="SM00662">
    <property type="entry name" value="RPOLD"/>
    <property type="match status" value="1"/>
</dbReference>
<dbReference type="GO" id="GO:0006366">
    <property type="term" value="P:transcription by RNA polymerase II"/>
    <property type="evidence" value="ECO:0007669"/>
    <property type="project" value="TreeGrafter"/>
</dbReference>
<reference evidence="5 6" key="1">
    <citation type="journal article" date="2018" name="Mol. Biol. Evol.">
        <title>Broad Genomic Sampling Reveals a Smut Pathogenic Ancestry of the Fungal Clade Ustilaginomycotina.</title>
        <authorList>
            <person name="Kijpornyongpan T."/>
            <person name="Mondo S.J."/>
            <person name="Barry K."/>
            <person name="Sandor L."/>
            <person name="Lee J."/>
            <person name="Lipzen A."/>
            <person name="Pangilinan J."/>
            <person name="LaButti K."/>
            <person name="Hainaut M."/>
            <person name="Henrissat B."/>
            <person name="Grigoriev I.V."/>
            <person name="Spatafora J.W."/>
            <person name="Aime M.C."/>
        </authorList>
    </citation>
    <scope>NUCLEOTIDE SEQUENCE [LARGE SCALE GENOMIC DNA]</scope>
    <source>
        <strain evidence="5 6">MCA 4198</strain>
    </source>
</reference>
<feature type="non-terminal residue" evidence="5">
    <location>
        <position position="307"/>
    </location>
</feature>
<dbReference type="Pfam" id="PF01000">
    <property type="entry name" value="RNA_pol_A_bac"/>
    <property type="match status" value="1"/>
</dbReference>
<keyword evidence="6" id="KW-1185">Reference proteome</keyword>
<dbReference type="InterPro" id="IPR001514">
    <property type="entry name" value="DNA-dir_RNA_pol_30-40kDasu_CS"/>
</dbReference>
<dbReference type="GeneID" id="37040418"/>
<evidence type="ECO:0000259" key="4">
    <source>
        <dbReference type="SMART" id="SM00662"/>
    </source>
</evidence>
<protein>
    <submittedName>
        <fullName evidence="5">Insert subdomain of RNA polymerase alpha subunit</fullName>
    </submittedName>
</protein>
<dbReference type="GO" id="GO:0005665">
    <property type="term" value="C:RNA polymerase II, core complex"/>
    <property type="evidence" value="ECO:0007669"/>
    <property type="project" value="TreeGrafter"/>
</dbReference>
<evidence type="ECO:0000256" key="3">
    <source>
        <dbReference type="ARBA" id="ARBA00025804"/>
    </source>
</evidence>
<dbReference type="RefSeq" id="XP_025379996.1">
    <property type="nucleotide sequence ID" value="XM_025518502.1"/>
</dbReference>
<dbReference type="InterPro" id="IPR011263">
    <property type="entry name" value="DNA-dir_RNA_pol_RpoA/D/Rpb3"/>
</dbReference>
<dbReference type="GO" id="GO:0003677">
    <property type="term" value="F:DNA binding"/>
    <property type="evidence" value="ECO:0007669"/>
    <property type="project" value="InterPro"/>
</dbReference>
<evidence type="ECO:0000313" key="5">
    <source>
        <dbReference type="EMBL" id="PWN92798.1"/>
    </source>
</evidence>
<sequence length="307" mass="33777">SQPKITLRALTRERANFVLEGVDLSFANSLRRAMIADIPTCAIDMVEIQSNTTPLPDEMLAHRLGMVPLISADTSRVLVDHRECSCEEGCDRCSVELTLHAKCEERGIMQVTSKHLIRSNSLGSPYGDDEAMNAMGPMPSAQKSLDFGKPIGFDDPSVDGVMLVKMRKGQELKIRCIARKGFAKEHAKWSPVSAIGFEYDPYNALRHTAYWYELDAKAEWPLSDNAREEEAPPEGAPFDYNRKADRFYFDVETVGSMSPVEVVETGLHILELRTAQVVQELGVLLEGPVDGDAGGAMPNGNGLDYGG</sequence>
<feature type="non-terminal residue" evidence="5">
    <location>
        <position position="1"/>
    </location>
</feature>
<comment type="similarity">
    <text evidence="3">Belongs to the archaeal Rpo3/eukaryotic RPB3 RNA polymerase subunit family.</text>
</comment>
<dbReference type="GO" id="GO:0046983">
    <property type="term" value="F:protein dimerization activity"/>
    <property type="evidence" value="ECO:0007669"/>
    <property type="project" value="InterPro"/>
</dbReference>
<dbReference type="InterPro" id="IPR050518">
    <property type="entry name" value="Rpo3/RPB3_RNA_Pol_subunit"/>
</dbReference>
<evidence type="ECO:0000313" key="6">
    <source>
        <dbReference type="Proteomes" id="UP000245768"/>
    </source>
</evidence>
<dbReference type="EMBL" id="KZ819634">
    <property type="protein sequence ID" value="PWN92798.1"/>
    <property type="molecule type" value="Genomic_DNA"/>
</dbReference>
<dbReference type="SUPFAM" id="SSF55257">
    <property type="entry name" value="RBP11-like subunits of RNA polymerase"/>
    <property type="match status" value="1"/>
</dbReference>
<dbReference type="OrthoDB" id="270173at2759"/>
<feature type="domain" description="DNA-directed RNA polymerase RpoA/D/Rpb3-type" evidence="4">
    <location>
        <begin position="14"/>
        <end position="280"/>
    </location>
</feature>
<dbReference type="Gene3D" id="2.170.120.12">
    <property type="entry name" value="DNA-directed RNA polymerase, insert domain"/>
    <property type="match status" value="1"/>
</dbReference>
<gene>
    <name evidence="5" type="ORF">FA10DRAFT_216250</name>
</gene>
<dbReference type="FunCoup" id="A0A316YVW2">
    <property type="interactions" value="504"/>
</dbReference>
<dbReference type="PANTHER" id="PTHR11800:SF2">
    <property type="entry name" value="DNA-DIRECTED RNA POLYMERASE II SUBUNIT RPB3"/>
    <property type="match status" value="1"/>
</dbReference>
<keyword evidence="1" id="KW-0240">DNA-directed RNA polymerase</keyword>
<dbReference type="InterPro" id="IPR011262">
    <property type="entry name" value="DNA-dir_RNA_pol_insert"/>
</dbReference>
<dbReference type="Pfam" id="PF01193">
    <property type="entry name" value="RNA_pol_L"/>
    <property type="match status" value="1"/>
</dbReference>
<accession>A0A316YVW2</accession>
<dbReference type="HAMAP" id="MF_00320">
    <property type="entry name" value="RNApol_arch_Rpo3"/>
    <property type="match status" value="1"/>
</dbReference>
<dbReference type="GO" id="GO:0003899">
    <property type="term" value="F:DNA-directed RNA polymerase activity"/>
    <property type="evidence" value="ECO:0007669"/>
    <property type="project" value="InterPro"/>
</dbReference>
<dbReference type="SUPFAM" id="SSF56553">
    <property type="entry name" value="Insert subdomain of RNA polymerase alpha subunit"/>
    <property type="match status" value="1"/>
</dbReference>
<keyword evidence="2" id="KW-0804">Transcription</keyword>
<organism evidence="5 6">
    <name type="scientific">Acaromyces ingoldii</name>
    <dbReference type="NCBI Taxonomy" id="215250"/>
    <lineage>
        <taxon>Eukaryota</taxon>
        <taxon>Fungi</taxon>
        <taxon>Dikarya</taxon>
        <taxon>Basidiomycota</taxon>
        <taxon>Ustilaginomycotina</taxon>
        <taxon>Exobasidiomycetes</taxon>
        <taxon>Exobasidiales</taxon>
        <taxon>Cryptobasidiaceae</taxon>
        <taxon>Acaromyces</taxon>
    </lineage>
</organism>
<dbReference type="Proteomes" id="UP000245768">
    <property type="component" value="Unassembled WGS sequence"/>
</dbReference>